<feature type="domain" description="Protein kinase" evidence="11">
    <location>
        <begin position="505"/>
        <end position="692"/>
    </location>
</feature>
<dbReference type="PRINTS" id="PR00019">
    <property type="entry name" value="LEURICHRPT"/>
</dbReference>
<feature type="transmembrane region" description="Helical" evidence="10">
    <location>
        <begin position="439"/>
        <end position="459"/>
    </location>
</feature>
<keyword evidence="4" id="KW-0732">Signal</keyword>
<evidence type="ECO:0000256" key="4">
    <source>
        <dbReference type="ARBA" id="ARBA00022729"/>
    </source>
</evidence>
<reference evidence="13" key="1">
    <citation type="journal article" date="2017" name="Front. Plant Sci.">
        <title>Climate Clever Clovers: New Paradigm to Reduce the Environmental Footprint of Ruminants by Breeding Low Methanogenic Forages Utilizing Haplotype Variation.</title>
        <authorList>
            <person name="Kaur P."/>
            <person name="Appels R."/>
            <person name="Bayer P.E."/>
            <person name="Keeble-Gagnere G."/>
            <person name="Wang J."/>
            <person name="Hirakawa H."/>
            <person name="Shirasawa K."/>
            <person name="Vercoe P."/>
            <person name="Stefanova K."/>
            <person name="Durmic Z."/>
            <person name="Nichols P."/>
            <person name="Revell C."/>
            <person name="Isobe S.N."/>
            <person name="Edwards D."/>
            <person name="Erskine W."/>
        </authorList>
    </citation>
    <scope>NUCLEOTIDE SEQUENCE [LARGE SCALE GENOMIC DNA]</scope>
    <source>
        <strain evidence="13">cv. Daliak</strain>
    </source>
</reference>
<evidence type="ECO:0000256" key="3">
    <source>
        <dbReference type="ARBA" id="ARBA00022692"/>
    </source>
</evidence>
<dbReference type="SMART" id="SM00364">
    <property type="entry name" value="LRR_BAC"/>
    <property type="match status" value="4"/>
</dbReference>
<evidence type="ECO:0000313" key="13">
    <source>
        <dbReference type="Proteomes" id="UP000242715"/>
    </source>
</evidence>
<dbReference type="AlphaFoldDB" id="A0A2Z6MM98"/>
<evidence type="ECO:0000256" key="2">
    <source>
        <dbReference type="ARBA" id="ARBA00022614"/>
    </source>
</evidence>
<dbReference type="OrthoDB" id="676979at2759"/>
<keyword evidence="7 10" id="KW-0472">Membrane</keyword>
<evidence type="ECO:0000256" key="1">
    <source>
        <dbReference type="ARBA" id="ARBA00004370"/>
    </source>
</evidence>
<dbReference type="Gene3D" id="1.10.510.10">
    <property type="entry name" value="Transferase(Phosphotransferase) domain 1"/>
    <property type="match status" value="1"/>
</dbReference>
<evidence type="ECO:0000256" key="10">
    <source>
        <dbReference type="SAM" id="Phobius"/>
    </source>
</evidence>
<evidence type="ECO:0000256" key="8">
    <source>
        <dbReference type="ARBA" id="ARBA00023180"/>
    </source>
</evidence>
<evidence type="ECO:0000259" key="11">
    <source>
        <dbReference type="PROSITE" id="PS50011"/>
    </source>
</evidence>
<keyword evidence="13" id="KW-1185">Reference proteome</keyword>
<dbReference type="SUPFAM" id="SSF52058">
    <property type="entry name" value="L domain-like"/>
    <property type="match status" value="1"/>
</dbReference>
<dbReference type="InterPro" id="IPR000719">
    <property type="entry name" value="Prot_kinase_dom"/>
</dbReference>
<keyword evidence="8" id="KW-0325">Glycoprotein</keyword>
<proteinExistence type="predicted"/>
<dbReference type="SUPFAM" id="SSF52047">
    <property type="entry name" value="RNI-like"/>
    <property type="match status" value="1"/>
</dbReference>
<keyword evidence="5" id="KW-0677">Repeat</keyword>
<keyword evidence="2" id="KW-0433">Leucine-rich repeat</keyword>
<dbReference type="Pfam" id="PF13855">
    <property type="entry name" value="LRR_8"/>
    <property type="match status" value="3"/>
</dbReference>
<dbReference type="GO" id="GO:0004672">
    <property type="term" value="F:protein kinase activity"/>
    <property type="evidence" value="ECO:0007669"/>
    <property type="project" value="InterPro"/>
</dbReference>
<dbReference type="FunFam" id="3.80.10.10:FF:000825">
    <property type="entry name" value="MDIS1-interacting receptor like kinase 1"/>
    <property type="match status" value="1"/>
</dbReference>
<feature type="binding site" evidence="9">
    <location>
        <position position="535"/>
    </location>
    <ligand>
        <name>ATP</name>
        <dbReference type="ChEBI" id="CHEBI:30616"/>
    </ligand>
</feature>
<dbReference type="SMART" id="SM00369">
    <property type="entry name" value="LRR_TYP"/>
    <property type="match status" value="5"/>
</dbReference>
<gene>
    <name evidence="12" type="ORF">TSUD_336440</name>
</gene>
<dbReference type="InterPro" id="IPR011009">
    <property type="entry name" value="Kinase-like_dom_sf"/>
</dbReference>
<dbReference type="Gene3D" id="3.80.10.10">
    <property type="entry name" value="Ribonuclease Inhibitor"/>
    <property type="match status" value="2"/>
</dbReference>
<dbReference type="EMBL" id="DF973197">
    <property type="protein sequence ID" value="GAU19357.1"/>
    <property type="molecule type" value="Genomic_DNA"/>
</dbReference>
<accession>A0A2Z6MM98</accession>
<dbReference type="GO" id="GO:0016020">
    <property type="term" value="C:membrane"/>
    <property type="evidence" value="ECO:0007669"/>
    <property type="project" value="UniProtKB-SubCell"/>
</dbReference>
<dbReference type="InterPro" id="IPR003591">
    <property type="entry name" value="Leu-rich_rpt_typical-subtyp"/>
</dbReference>
<evidence type="ECO:0000256" key="7">
    <source>
        <dbReference type="ARBA" id="ARBA00023136"/>
    </source>
</evidence>
<dbReference type="PANTHER" id="PTHR45974">
    <property type="entry name" value="RECEPTOR-LIKE PROTEIN 55"/>
    <property type="match status" value="1"/>
</dbReference>
<dbReference type="Proteomes" id="UP000242715">
    <property type="component" value="Unassembled WGS sequence"/>
</dbReference>
<dbReference type="PROSITE" id="PS50011">
    <property type="entry name" value="PROTEIN_KINASE_DOM"/>
    <property type="match status" value="1"/>
</dbReference>
<evidence type="ECO:0000256" key="9">
    <source>
        <dbReference type="PROSITE-ProRule" id="PRU10141"/>
    </source>
</evidence>
<keyword evidence="6 10" id="KW-1133">Transmembrane helix</keyword>
<sequence length="692" mass="74729">MVENLDLSHKNLSVNLTTLNILDVSQNFFIGEFPLGFGKALKLASLNVSSNEFNGSIPLDIGNATSLEMLDLRGSFFEGSIPKSFGNLHKLKFLGLSGNNLTGKIPGELGKLSSLEYMILGYNEFEGEIPSEFGNLTSLKYLDLAVSNLGPLPSNLGESSPLQWLDVSSNSLSGEIPVTLCSKGNLTKLILFNNAFSGPIPSSLSTCSSLVRVRIHNNLLSGNVPVGLGKLEKLQRLELANNSLTGEIPDDIPSSASLSFIDLSRNRLHSSLPSTILSISNLQVFMVSHNSLEGKIPDQFQDSPSLTVLDLSSNHFSGTIPESIGSCQKLVNLNLQNNLLIGEIPQTLANMPTLAMLDLSNNSLTGHIPENFGLSPALEALNVSYNKLEGSVPENGVLRTINPNNLVGNDGLCGGILPSCYQNSAYSSRHGSSHEKHIITGWIIGISSILAIGITILVARSLYVRWYTGGFCFRERFYKGSKGWPWRLMAFQRLGFTSTDILACIKETNVIGMGGTGVVYKAEVPHSNTVVAVKKLWRSGNDVEVGGGGGGGGSDELVGEVNLLGRLRHRNIVRLLGFLHNDTDLMIVYEFMPNGNLGDALHDNKSLEEALDPSVGNCRHVIEEMLLVLRIAVICTAKLPKERPSMRDVTMMLGEAKPRRKISGNNETSLAANNINNKEMSVFSTSPVSGLL</sequence>
<keyword evidence="3 10" id="KW-0812">Transmembrane</keyword>
<dbReference type="PANTHER" id="PTHR45974:SF260">
    <property type="entry name" value="PROTEIN KINASE DOMAIN-CONTAINING PROTEIN"/>
    <property type="match status" value="1"/>
</dbReference>
<dbReference type="Pfam" id="PF00069">
    <property type="entry name" value="Pkinase"/>
    <property type="match status" value="1"/>
</dbReference>
<dbReference type="SUPFAM" id="SSF56112">
    <property type="entry name" value="Protein kinase-like (PK-like)"/>
    <property type="match status" value="1"/>
</dbReference>
<keyword evidence="9" id="KW-0067">ATP-binding</keyword>
<dbReference type="InterPro" id="IPR017441">
    <property type="entry name" value="Protein_kinase_ATP_BS"/>
</dbReference>
<protein>
    <recommendedName>
        <fullName evidence="11">Protein kinase domain-containing protein</fullName>
    </recommendedName>
</protein>
<keyword evidence="9" id="KW-0547">Nucleotide-binding</keyword>
<evidence type="ECO:0000256" key="6">
    <source>
        <dbReference type="ARBA" id="ARBA00022989"/>
    </source>
</evidence>
<dbReference type="InterPro" id="IPR001611">
    <property type="entry name" value="Leu-rich_rpt"/>
</dbReference>
<dbReference type="FunFam" id="3.80.10.10:FF:000297">
    <property type="entry name" value="Leucine-rich repeat receptor-like protein kinase PXL1"/>
    <property type="match status" value="1"/>
</dbReference>
<comment type="subcellular location">
    <subcellularLocation>
        <location evidence="1">Membrane</location>
    </subcellularLocation>
</comment>
<dbReference type="Pfam" id="PF00560">
    <property type="entry name" value="LRR_1"/>
    <property type="match status" value="3"/>
</dbReference>
<dbReference type="PROSITE" id="PS00107">
    <property type="entry name" value="PROTEIN_KINASE_ATP"/>
    <property type="match status" value="1"/>
</dbReference>
<name>A0A2Z6MM98_TRISU</name>
<organism evidence="12 13">
    <name type="scientific">Trifolium subterraneum</name>
    <name type="common">Subterranean clover</name>
    <dbReference type="NCBI Taxonomy" id="3900"/>
    <lineage>
        <taxon>Eukaryota</taxon>
        <taxon>Viridiplantae</taxon>
        <taxon>Streptophyta</taxon>
        <taxon>Embryophyta</taxon>
        <taxon>Tracheophyta</taxon>
        <taxon>Spermatophyta</taxon>
        <taxon>Magnoliopsida</taxon>
        <taxon>eudicotyledons</taxon>
        <taxon>Gunneridae</taxon>
        <taxon>Pentapetalae</taxon>
        <taxon>rosids</taxon>
        <taxon>fabids</taxon>
        <taxon>Fabales</taxon>
        <taxon>Fabaceae</taxon>
        <taxon>Papilionoideae</taxon>
        <taxon>50 kb inversion clade</taxon>
        <taxon>NPAAA clade</taxon>
        <taxon>Hologalegina</taxon>
        <taxon>IRL clade</taxon>
        <taxon>Trifolieae</taxon>
        <taxon>Trifolium</taxon>
    </lineage>
</organism>
<evidence type="ECO:0000256" key="5">
    <source>
        <dbReference type="ARBA" id="ARBA00022737"/>
    </source>
</evidence>
<dbReference type="GO" id="GO:0005524">
    <property type="term" value="F:ATP binding"/>
    <property type="evidence" value="ECO:0007669"/>
    <property type="project" value="UniProtKB-UniRule"/>
</dbReference>
<dbReference type="FunFam" id="3.30.200.20:FF:000444">
    <property type="entry name" value="MDIS1-interacting receptor like kinase 1"/>
    <property type="match status" value="1"/>
</dbReference>
<dbReference type="InterPro" id="IPR032675">
    <property type="entry name" value="LRR_dom_sf"/>
</dbReference>
<evidence type="ECO:0000313" key="12">
    <source>
        <dbReference type="EMBL" id="GAU19357.1"/>
    </source>
</evidence>